<evidence type="ECO:0000313" key="12">
    <source>
        <dbReference type="RefSeq" id="XP_026730541.1"/>
    </source>
</evidence>
<dbReference type="InterPro" id="IPR036236">
    <property type="entry name" value="Znf_C2H2_sf"/>
</dbReference>
<dbReference type="PANTHER" id="PTHR23235:SF142">
    <property type="entry name" value="ZINC FINGER PROTEIN 384"/>
    <property type="match status" value="1"/>
</dbReference>
<dbReference type="SMART" id="SM00355">
    <property type="entry name" value="ZnF_C2H2"/>
    <property type="match status" value="5"/>
</dbReference>
<dbReference type="AlphaFoldDB" id="A0A7E5VQW6"/>
<dbReference type="GO" id="GO:0008270">
    <property type="term" value="F:zinc ion binding"/>
    <property type="evidence" value="ECO:0007669"/>
    <property type="project" value="UniProtKB-KW"/>
</dbReference>
<evidence type="ECO:0000256" key="2">
    <source>
        <dbReference type="ARBA" id="ARBA00022737"/>
    </source>
</evidence>
<dbReference type="Pfam" id="PF12874">
    <property type="entry name" value="zf-met"/>
    <property type="match status" value="1"/>
</dbReference>
<gene>
    <name evidence="12" type="primary">LOC113495796</name>
</gene>
<keyword evidence="8" id="KW-0539">Nucleus</keyword>
<dbReference type="FunFam" id="3.30.160.60:FF:001485">
    <property type="entry name" value="Krueppel-related zinc finger protein"/>
    <property type="match status" value="1"/>
</dbReference>
<keyword evidence="4" id="KW-0862">Zinc</keyword>
<dbReference type="Gene3D" id="3.30.160.60">
    <property type="entry name" value="Classic Zinc Finger"/>
    <property type="match status" value="4"/>
</dbReference>
<dbReference type="GO" id="GO:0000981">
    <property type="term" value="F:DNA-binding transcription factor activity, RNA polymerase II-specific"/>
    <property type="evidence" value="ECO:0007669"/>
    <property type="project" value="TreeGrafter"/>
</dbReference>
<evidence type="ECO:0000256" key="5">
    <source>
        <dbReference type="ARBA" id="ARBA00023015"/>
    </source>
</evidence>
<dbReference type="GO" id="GO:0000978">
    <property type="term" value="F:RNA polymerase II cis-regulatory region sequence-specific DNA binding"/>
    <property type="evidence" value="ECO:0007669"/>
    <property type="project" value="TreeGrafter"/>
</dbReference>
<name>A0A7E5VQW6_TRINI</name>
<organism evidence="11 12">
    <name type="scientific">Trichoplusia ni</name>
    <name type="common">Cabbage looper</name>
    <dbReference type="NCBI Taxonomy" id="7111"/>
    <lineage>
        <taxon>Eukaryota</taxon>
        <taxon>Metazoa</taxon>
        <taxon>Ecdysozoa</taxon>
        <taxon>Arthropoda</taxon>
        <taxon>Hexapoda</taxon>
        <taxon>Insecta</taxon>
        <taxon>Pterygota</taxon>
        <taxon>Neoptera</taxon>
        <taxon>Endopterygota</taxon>
        <taxon>Lepidoptera</taxon>
        <taxon>Glossata</taxon>
        <taxon>Ditrysia</taxon>
        <taxon>Noctuoidea</taxon>
        <taxon>Noctuidae</taxon>
        <taxon>Plusiinae</taxon>
        <taxon>Trichoplusia</taxon>
    </lineage>
</organism>
<protein>
    <submittedName>
        <fullName evidence="12">Zinc finger protein 135-like isoform X2</fullName>
    </submittedName>
</protein>
<proteinExistence type="predicted"/>
<keyword evidence="1" id="KW-0479">Metal-binding</keyword>
<dbReference type="PROSITE" id="PS00028">
    <property type="entry name" value="ZINC_FINGER_C2H2_1"/>
    <property type="match status" value="5"/>
</dbReference>
<reference evidence="12" key="1">
    <citation type="submission" date="2025-08" db="UniProtKB">
        <authorList>
            <consortium name="RefSeq"/>
        </authorList>
    </citation>
    <scope>IDENTIFICATION</scope>
</reference>
<dbReference type="GeneID" id="113495796"/>
<sequence length="359" mass="40906">MEQMGENASCSSEPLVFLPVTPIIQLQYPMVWEDNSSSANYTCRLCMKTFYNRKALQNHRNLQHDDEATGSDEEQRPKPVLQTDQNNGLCGFKFIPLQNNNDDQVTGRDGLITRTFTKDCTYLIIKIEGDDIESDAVKRSRLDGVGKRPQSKPKPPIDLSQTFLDSTEYDEHNRIVHAKTKPHECSICAKRFTQQGGLQQHMRMHTGVRPFVCTFCPKAFTQKAGLDQHLRIHTKEKPFKCVICSKCFSQSVHLRQHMRTHTNIQPFECSVCGRKFKQSSHLNFHMRSHLGDSSMVVENYAQGDRHDNQLEFLKIANLQPVQDGETIYYAAELAAGPTSNQNSFSFQPQVVIPENVLSL</sequence>
<dbReference type="SUPFAM" id="SSF57667">
    <property type="entry name" value="beta-beta-alpha zinc fingers"/>
    <property type="match status" value="3"/>
</dbReference>
<evidence type="ECO:0000256" key="3">
    <source>
        <dbReference type="ARBA" id="ARBA00022771"/>
    </source>
</evidence>
<evidence type="ECO:0000259" key="10">
    <source>
        <dbReference type="PROSITE" id="PS50157"/>
    </source>
</evidence>
<feature type="domain" description="C2H2-type" evidence="10">
    <location>
        <begin position="41"/>
        <end position="69"/>
    </location>
</feature>
<keyword evidence="5" id="KW-0805">Transcription regulation</keyword>
<dbReference type="Proteomes" id="UP000322000">
    <property type="component" value="Chromosome 7"/>
</dbReference>
<evidence type="ECO:0000256" key="4">
    <source>
        <dbReference type="ARBA" id="ARBA00022833"/>
    </source>
</evidence>
<evidence type="ECO:0000256" key="9">
    <source>
        <dbReference type="PROSITE-ProRule" id="PRU00042"/>
    </source>
</evidence>
<evidence type="ECO:0000313" key="11">
    <source>
        <dbReference type="Proteomes" id="UP000322000"/>
    </source>
</evidence>
<keyword evidence="6" id="KW-0238">DNA-binding</keyword>
<dbReference type="InterPro" id="IPR013087">
    <property type="entry name" value="Znf_C2H2_type"/>
</dbReference>
<dbReference type="FunFam" id="3.30.160.60:FF:000759">
    <property type="entry name" value="zinc finger protein 16"/>
    <property type="match status" value="1"/>
</dbReference>
<dbReference type="RefSeq" id="XP_026730541.1">
    <property type="nucleotide sequence ID" value="XM_026874740.1"/>
</dbReference>
<dbReference type="Pfam" id="PF00096">
    <property type="entry name" value="zf-C2H2"/>
    <property type="match status" value="4"/>
</dbReference>
<dbReference type="PANTHER" id="PTHR23235">
    <property type="entry name" value="KRUEPPEL-LIKE TRANSCRIPTION FACTOR"/>
    <property type="match status" value="1"/>
</dbReference>
<feature type="domain" description="C2H2-type" evidence="10">
    <location>
        <begin position="239"/>
        <end position="266"/>
    </location>
</feature>
<evidence type="ECO:0000256" key="6">
    <source>
        <dbReference type="ARBA" id="ARBA00023125"/>
    </source>
</evidence>
<dbReference type="PROSITE" id="PS50157">
    <property type="entry name" value="ZINC_FINGER_C2H2_2"/>
    <property type="match status" value="5"/>
</dbReference>
<dbReference type="FunFam" id="3.30.160.60:FF:000303">
    <property type="entry name" value="Zinc finger protein 41"/>
    <property type="match status" value="1"/>
</dbReference>
<feature type="domain" description="C2H2-type" evidence="10">
    <location>
        <begin position="183"/>
        <end position="210"/>
    </location>
</feature>
<keyword evidence="3 9" id="KW-0863">Zinc-finger</keyword>
<keyword evidence="2" id="KW-0677">Repeat</keyword>
<evidence type="ECO:0000256" key="1">
    <source>
        <dbReference type="ARBA" id="ARBA00022723"/>
    </source>
</evidence>
<keyword evidence="7" id="KW-0804">Transcription</keyword>
<accession>A0A7E5VQW6</accession>
<feature type="domain" description="C2H2-type" evidence="10">
    <location>
        <begin position="211"/>
        <end position="238"/>
    </location>
</feature>
<evidence type="ECO:0000256" key="8">
    <source>
        <dbReference type="ARBA" id="ARBA00023242"/>
    </source>
</evidence>
<feature type="domain" description="C2H2-type" evidence="10">
    <location>
        <begin position="267"/>
        <end position="294"/>
    </location>
</feature>
<dbReference type="FunFam" id="3.30.160.60:FF:000624">
    <property type="entry name" value="zinc finger protein 697"/>
    <property type="match status" value="1"/>
</dbReference>
<keyword evidence="11" id="KW-1185">Reference proteome</keyword>
<evidence type="ECO:0000256" key="7">
    <source>
        <dbReference type="ARBA" id="ARBA00023163"/>
    </source>
</evidence>